<dbReference type="Pfam" id="PF21787">
    <property type="entry name" value="TNP-like_RNaseH_N"/>
    <property type="match status" value="1"/>
</dbReference>
<accession>A0A6G0VPI9</accession>
<evidence type="ECO:0000259" key="1">
    <source>
        <dbReference type="Pfam" id="PF12017"/>
    </source>
</evidence>
<feature type="domain" description="Transposable element P transposase-like GTP-binding insertion" evidence="3">
    <location>
        <begin position="311"/>
        <end position="396"/>
    </location>
</feature>
<dbReference type="OrthoDB" id="6629190at2759"/>
<evidence type="ECO:0000313" key="5">
    <source>
        <dbReference type="EMBL" id="KAF0704409.1"/>
    </source>
</evidence>
<dbReference type="EMBL" id="VUJU01013566">
    <property type="protein sequence ID" value="KAF0704409.1"/>
    <property type="molecule type" value="Genomic_DNA"/>
</dbReference>
<dbReference type="InterPro" id="IPR048365">
    <property type="entry name" value="TNP-like_RNaseH_N"/>
</dbReference>
<evidence type="ECO:0000259" key="2">
    <source>
        <dbReference type="Pfam" id="PF21787"/>
    </source>
</evidence>
<dbReference type="Pfam" id="PF21789">
    <property type="entry name" value="TNP-like_RNaseH_C"/>
    <property type="match status" value="1"/>
</dbReference>
<dbReference type="PANTHER" id="PTHR47577:SF2">
    <property type="entry name" value="THAP DOMAIN CONTAINING 9"/>
    <property type="match status" value="1"/>
</dbReference>
<proteinExistence type="predicted"/>
<evidence type="ECO:0000313" key="6">
    <source>
        <dbReference type="Proteomes" id="UP000478052"/>
    </source>
</evidence>
<organism evidence="5 6">
    <name type="scientific">Aphis craccivora</name>
    <name type="common">Cowpea aphid</name>
    <dbReference type="NCBI Taxonomy" id="307492"/>
    <lineage>
        <taxon>Eukaryota</taxon>
        <taxon>Metazoa</taxon>
        <taxon>Ecdysozoa</taxon>
        <taxon>Arthropoda</taxon>
        <taxon>Hexapoda</taxon>
        <taxon>Insecta</taxon>
        <taxon>Pterygota</taxon>
        <taxon>Neoptera</taxon>
        <taxon>Paraneoptera</taxon>
        <taxon>Hemiptera</taxon>
        <taxon>Sternorrhyncha</taxon>
        <taxon>Aphidomorpha</taxon>
        <taxon>Aphidoidea</taxon>
        <taxon>Aphididae</taxon>
        <taxon>Aphidini</taxon>
        <taxon>Aphis</taxon>
        <taxon>Aphis</taxon>
    </lineage>
</organism>
<comment type="caution">
    <text evidence="5">The sequence shown here is derived from an EMBL/GenBank/DDBJ whole genome shotgun (WGS) entry which is preliminary data.</text>
</comment>
<dbReference type="InterPro" id="IPR021896">
    <property type="entry name" value="THAP9-like_HTH"/>
</dbReference>
<feature type="domain" description="Transposable element P transposase-like RNase H C-terminal" evidence="4">
    <location>
        <begin position="432"/>
        <end position="462"/>
    </location>
</feature>
<dbReference type="PANTHER" id="PTHR47577">
    <property type="entry name" value="THAP DOMAIN-CONTAINING PROTEIN 6"/>
    <property type="match status" value="1"/>
</dbReference>
<name>A0A6G0VPI9_APHCR</name>
<protein>
    <submittedName>
        <fullName evidence="5">THAP domain-containing protein 1-like</fullName>
    </submittedName>
</protein>
<dbReference type="AlphaFoldDB" id="A0A6G0VPI9"/>
<reference evidence="5 6" key="1">
    <citation type="submission" date="2019-08" db="EMBL/GenBank/DDBJ databases">
        <title>Whole genome of Aphis craccivora.</title>
        <authorList>
            <person name="Voronova N.V."/>
            <person name="Shulinski R.S."/>
            <person name="Bandarenka Y.V."/>
            <person name="Zhorov D.G."/>
            <person name="Warner D."/>
        </authorList>
    </citation>
    <scope>NUCLEOTIDE SEQUENCE [LARGE SCALE GENOMIC DNA]</scope>
    <source>
        <strain evidence="5">180601</strain>
        <tissue evidence="5">Whole Body</tissue>
    </source>
</reference>
<feature type="non-terminal residue" evidence="5">
    <location>
        <position position="1"/>
    </location>
</feature>
<dbReference type="Proteomes" id="UP000478052">
    <property type="component" value="Unassembled WGS sequence"/>
</dbReference>
<keyword evidence="6" id="KW-1185">Reference proteome</keyword>
<feature type="non-terminal residue" evidence="5">
    <location>
        <position position="462"/>
    </location>
</feature>
<feature type="domain" description="Transposable element P transposase-like RNase H" evidence="2">
    <location>
        <begin position="148"/>
        <end position="283"/>
    </location>
</feature>
<dbReference type="Pfam" id="PF12017">
    <property type="entry name" value="Tnp_P_element"/>
    <property type="match status" value="1"/>
</dbReference>
<evidence type="ECO:0000259" key="4">
    <source>
        <dbReference type="Pfam" id="PF21789"/>
    </source>
</evidence>
<feature type="domain" description="THAP9-like helix-turn-helix" evidence="1">
    <location>
        <begin position="66"/>
        <end position="141"/>
    </location>
</feature>
<dbReference type="Pfam" id="PF21788">
    <property type="entry name" value="TNP-like_GBD"/>
    <property type="match status" value="1"/>
</dbReference>
<dbReference type="InterPro" id="IPR048366">
    <property type="entry name" value="TNP-like_GBD"/>
</dbReference>
<sequence length="462" mass="52821">KRKFFAGDFKSIDDIESPNSRLKYWIASKNEHENHVKKIKQLRLANFRLKNKIKTMHSLISHLKDEKKLISDNCFTVLKETLPSFESEIIFKQLHKTTAKIITPEIRKFALTLHFYSPAAYNYVRDAFNKNLPHPSTIRNWYSSIDGAPGFTSESLNAVKIKCKEMETKKKKLICGLLMDEVYINDQIHYNGQRQQGFINYGAGKLDHDGLPRAKEALVFMLVALNSNWKVPVAYFLVNGLSSQEKANLVNTVLSFVHDSNVSVKTLTFDGTAANLSMATNLGAQLSFPDLKPYFEHPETKQKVHLFLDPAHMIKLCRNTLGDWNILNDKDENPIKWDYFIKLVDLQDKVGIHAGIKIRNRHINFHKEKVQVTLAAQTFSISVADALNIAKFKSHSSKRKTGFMGLIICLTSIEHFFDDVIKTGILNFFLTYKISQDHLEMFFSAIRAKGGFNNNPTASQFE</sequence>
<evidence type="ECO:0000259" key="3">
    <source>
        <dbReference type="Pfam" id="PF21788"/>
    </source>
</evidence>
<gene>
    <name evidence="5" type="ORF">FWK35_00036379</name>
</gene>
<dbReference type="InterPro" id="IPR048367">
    <property type="entry name" value="TNP-like_RNaseH_C"/>
</dbReference>